<accession>A0A1D2N906</accession>
<sequence>MARVSPGEEYYVNRGYDAGYSYQQEASGNRHHVSNRPHYHDDQGVSINQHRDIARLESYVGNPRMQRQRGGGGGRPPPPNMYAPRHYTPKEYHYEGKEGPPVKPSEAHVGEEHKSFIQCDCVAFLIILAWMIAMCSLVLGSIAYKKDTEWNSVVNGKTSLPKIEKESYFSDKQLYFSSHDLNLKAAKKHLLRDDQWLELAHLIFLGIFLFCTLFQFAVYISRGKENHGNSIKFYYAAFGLIGIIMACFPFVSWKAQESNYDRASKHLHDFATRQWAVDKINDKSGLNNATANDAHRLAVTEEFCKKASAEGLVFNSKPPTIEHFGLKYTLDDLQELGLCTHNRFKIACSVLTLVCAVLCCIIPLVYTIEHKEESPKQKESKAMMSKGYDQSQRQPLYQQQSQYQPEAQQPTMSSRPPPEEQQRPHHHRRHTNDPNYTHDDGTPLTEGEVVMVNKFKDFIEADEE</sequence>
<proteinExistence type="predicted"/>
<evidence type="ECO:0000313" key="4">
    <source>
        <dbReference type="Proteomes" id="UP000094527"/>
    </source>
</evidence>
<comment type="caution">
    <text evidence="3">The sequence shown here is derived from an EMBL/GenBank/DDBJ whole genome shotgun (WGS) entry which is preliminary data.</text>
</comment>
<gene>
    <name evidence="3" type="ORF">Ocin01_04942</name>
</gene>
<keyword evidence="2" id="KW-0812">Transmembrane</keyword>
<feature type="compositionally biased region" description="Basic and acidic residues" evidence="1">
    <location>
        <begin position="88"/>
        <end position="106"/>
    </location>
</feature>
<feature type="transmembrane region" description="Helical" evidence="2">
    <location>
        <begin position="199"/>
        <end position="221"/>
    </location>
</feature>
<evidence type="ECO:0000313" key="3">
    <source>
        <dbReference type="EMBL" id="ODN01739.1"/>
    </source>
</evidence>
<feature type="compositionally biased region" description="Low complexity" evidence="1">
    <location>
        <begin position="390"/>
        <end position="409"/>
    </location>
</feature>
<evidence type="ECO:0000256" key="1">
    <source>
        <dbReference type="SAM" id="MobiDB-lite"/>
    </source>
</evidence>
<keyword evidence="2" id="KW-1133">Transmembrane helix</keyword>
<feature type="region of interest" description="Disordered" evidence="1">
    <location>
        <begin position="59"/>
        <end position="106"/>
    </location>
</feature>
<dbReference type="Proteomes" id="UP000094527">
    <property type="component" value="Unassembled WGS sequence"/>
</dbReference>
<feature type="transmembrane region" description="Helical" evidence="2">
    <location>
        <begin position="233"/>
        <end position="253"/>
    </location>
</feature>
<keyword evidence="4" id="KW-1185">Reference proteome</keyword>
<evidence type="ECO:0000256" key="2">
    <source>
        <dbReference type="SAM" id="Phobius"/>
    </source>
</evidence>
<dbReference type="AlphaFoldDB" id="A0A1D2N906"/>
<reference evidence="3 4" key="1">
    <citation type="journal article" date="2016" name="Genome Biol. Evol.">
        <title>Gene Family Evolution Reflects Adaptation to Soil Environmental Stressors in the Genome of the Collembolan Orchesella cincta.</title>
        <authorList>
            <person name="Faddeeva-Vakhrusheva A."/>
            <person name="Derks M.F."/>
            <person name="Anvar S.Y."/>
            <person name="Agamennone V."/>
            <person name="Suring W."/>
            <person name="Smit S."/>
            <person name="van Straalen N.M."/>
            <person name="Roelofs D."/>
        </authorList>
    </citation>
    <scope>NUCLEOTIDE SEQUENCE [LARGE SCALE GENOMIC DNA]</scope>
    <source>
        <tissue evidence="3">Mixed pool</tissue>
    </source>
</reference>
<dbReference type="EMBL" id="LJIJ01000141">
    <property type="protein sequence ID" value="ODN01739.1"/>
    <property type="molecule type" value="Genomic_DNA"/>
</dbReference>
<feature type="transmembrane region" description="Helical" evidence="2">
    <location>
        <begin position="122"/>
        <end position="144"/>
    </location>
</feature>
<name>A0A1D2N906_ORCCI</name>
<feature type="region of interest" description="Disordered" evidence="1">
    <location>
        <begin position="372"/>
        <end position="447"/>
    </location>
</feature>
<organism evidence="3 4">
    <name type="scientific">Orchesella cincta</name>
    <name type="common">Springtail</name>
    <name type="synonym">Podura cincta</name>
    <dbReference type="NCBI Taxonomy" id="48709"/>
    <lineage>
        <taxon>Eukaryota</taxon>
        <taxon>Metazoa</taxon>
        <taxon>Ecdysozoa</taxon>
        <taxon>Arthropoda</taxon>
        <taxon>Hexapoda</taxon>
        <taxon>Collembola</taxon>
        <taxon>Entomobryomorpha</taxon>
        <taxon>Entomobryoidea</taxon>
        <taxon>Orchesellidae</taxon>
        <taxon>Orchesellinae</taxon>
        <taxon>Orchesella</taxon>
    </lineage>
</organism>
<keyword evidence="2" id="KW-0472">Membrane</keyword>
<feature type="transmembrane region" description="Helical" evidence="2">
    <location>
        <begin position="344"/>
        <end position="368"/>
    </location>
</feature>
<feature type="compositionally biased region" description="Basic and acidic residues" evidence="1">
    <location>
        <begin position="372"/>
        <end position="381"/>
    </location>
</feature>
<protein>
    <submittedName>
        <fullName evidence="3">Uncharacterized protein</fullName>
    </submittedName>
</protein>